<dbReference type="InterPro" id="IPR036196">
    <property type="entry name" value="Ptyr_pPase_sf"/>
</dbReference>
<keyword evidence="4" id="KW-0904">Protein phosphatase</keyword>
<evidence type="ECO:0000256" key="3">
    <source>
        <dbReference type="ARBA" id="ARBA00022801"/>
    </source>
</evidence>
<comment type="similarity">
    <text evidence="1">Belongs to the low molecular weight phosphotyrosine protein phosphatase family.</text>
</comment>
<feature type="domain" description="Phosphotyrosine protein phosphatase I" evidence="6">
    <location>
        <begin position="3"/>
        <end position="149"/>
    </location>
</feature>
<dbReference type="PANTHER" id="PTHR11717">
    <property type="entry name" value="LOW MOLECULAR WEIGHT PROTEIN TYROSINE PHOSPHATASE"/>
    <property type="match status" value="1"/>
</dbReference>
<dbReference type="SMART" id="SM00226">
    <property type="entry name" value="LMWPc"/>
    <property type="match status" value="1"/>
</dbReference>
<sequence length="156" mass="16826">MTRHILFVCLGNICRSPAAEAVLRAKAARAGLMVEVDSAGTGDWHVGEPPHPPMIAAATARGYRLEALRARQLSVSDFARFDMILTMDNANQRKASALRAQAGMGPLPKLFLSYAPDCGLTEVPDPWYTGDFDQTLDLLEAATDGLIAALLSTDQR</sequence>
<dbReference type="RefSeq" id="WP_146285148.1">
    <property type="nucleotide sequence ID" value="NZ_BMLP01000001.1"/>
</dbReference>
<accession>A0A917YI13</accession>
<comment type="caution">
    <text evidence="7">The sequence shown here is derived from an EMBL/GenBank/DDBJ whole genome shotgun (WGS) entry which is preliminary data.</text>
</comment>
<dbReference type="InterPro" id="IPR017867">
    <property type="entry name" value="Tyr_phospatase_low_mol_wt"/>
</dbReference>
<dbReference type="GO" id="GO:0004725">
    <property type="term" value="F:protein tyrosine phosphatase activity"/>
    <property type="evidence" value="ECO:0007669"/>
    <property type="project" value="UniProtKB-EC"/>
</dbReference>
<organism evidence="7 8">
    <name type="scientific">Gemmobacter aquaticus</name>
    <dbReference type="NCBI Taxonomy" id="490185"/>
    <lineage>
        <taxon>Bacteria</taxon>
        <taxon>Pseudomonadati</taxon>
        <taxon>Pseudomonadota</taxon>
        <taxon>Alphaproteobacteria</taxon>
        <taxon>Rhodobacterales</taxon>
        <taxon>Paracoccaceae</taxon>
        <taxon>Gemmobacter</taxon>
    </lineage>
</organism>
<feature type="active site" description="Nucleophile" evidence="5">
    <location>
        <position position="9"/>
    </location>
</feature>
<dbReference type="Proteomes" id="UP000598196">
    <property type="component" value="Unassembled WGS sequence"/>
</dbReference>
<keyword evidence="8" id="KW-1185">Reference proteome</keyword>
<evidence type="ECO:0000313" key="7">
    <source>
        <dbReference type="EMBL" id="GGO28405.1"/>
    </source>
</evidence>
<dbReference type="SUPFAM" id="SSF52788">
    <property type="entry name" value="Phosphotyrosine protein phosphatases I"/>
    <property type="match status" value="1"/>
</dbReference>
<evidence type="ECO:0000259" key="6">
    <source>
        <dbReference type="SMART" id="SM00226"/>
    </source>
</evidence>
<evidence type="ECO:0000256" key="1">
    <source>
        <dbReference type="ARBA" id="ARBA00011063"/>
    </source>
</evidence>
<feature type="active site" description="Proton donor" evidence="5">
    <location>
        <position position="125"/>
    </location>
</feature>
<name>A0A917YI13_9RHOB</name>
<dbReference type="OrthoDB" id="9784339at2"/>
<evidence type="ECO:0000256" key="2">
    <source>
        <dbReference type="ARBA" id="ARBA00013064"/>
    </source>
</evidence>
<dbReference type="EC" id="3.1.3.48" evidence="2"/>
<gene>
    <name evidence="7" type="primary">ptpA</name>
    <name evidence="7" type="ORF">GCM10010991_11190</name>
</gene>
<reference evidence="7 8" key="1">
    <citation type="journal article" date="2014" name="Int. J. Syst. Evol. Microbiol.">
        <title>Complete genome sequence of Corynebacterium casei LMG S-19264T (=DSM 44701T), isolated from a smear-ripened cheese.</title>
        <authorList>
            <consortium name="US DOE Joint Genome Institute (JGI-PGF)"/>
            <person name="Walter F."/>
            <person name="Albersmeier A."/>
            <person name="Kalinowski J."/>
            <person name="Ruckert C."/>
        </authorList>
    </citation>
    <scope>NUCLEOTIDE SEQUENCE [LARGE SCALE GENOMIC DNA]</scope>
    <source>
        <strain evidence="7 8">CGMCC 1.7029</strain>
    </source>
</reference>
<dbReference type="InterPro" id="IPR023485">
    <property type="entry name" value="Ptyr_pPase"/>
</dbReference>
<dbReference type="Gene3D" id="3.40.50.2300">
    <property type="match status" value="1"/>
</dbReference>
<dbReference type="InterPro" id="IPR050438">
    <property type="entry name" value="LMW_PTPase"/>
</dbReference>
<dbReference type="CDD" id="cd16343">
    <property type="entry name" value="LMWPTP"/>
    <property type="match status" value="1"/>
</dbReference>
<keyword evidence="3" id="KW-0378">Hydrolase</keyword>
<dbReference type="EMBL" id="BMLP01000001">
    <property type="protein sequence ID" value="GGO28405.1"/>
    <property type="molecule type" value="Genomic_DNA"/>
</dbReference>
<evidence type="ECO:0000313" key="8">
    <source>
        <dbReference type="Proteomes" id="UP000598196"/>
    </source>
</evidence>
<protein>
    <recommendedName>
        <fullName evidence="2">protein-tyrosine-phosphatase</fullName>
        <ecNumber evidence="2">3.1.3.48</ecNumber>
    </recommendedName>
</protein>
<dbReference type="AlphaFoldDB" id="A0A917YI13"/>
<feature type="active site" evidence="5">
    <location>
        <position position="15"/>
    </location>
</feature>
<evidence type="ECO:0000256" key="4">
    <source>
        <dbReference type="ARBA" id="ARBA00022912"/>
    </source>
</evidence>
<dbReference type="PANTHER" id="PTHR11717:SF7">
    <property type="entry name" value="LOW MOLECULAR WEIGHT PHOSPHOTYROSINE PROTEIN PHOSPHATASE"/>
    <property type="match status" value="1"/>
</dbReference>
<dbReference type="PRINTS" id="PR00719">
    <property type="entry name" value="LMWPTPASE"/>
</dbReference>
<proteinExistence type="inferred from homology"/>
<dbReference type="Pfam" id="PF01451">
    <property type="entry name" value="LMWPc"/>
    <property type="match status" value="1"/>
</dbReference>
<evidence type="ECO:0000256" key="5">
    <source>
        <dbReference type="PIRSR" id="PIRSR617867-1"/>
    </source>
</evidence>